<evidence type="ECO:0000313" key="8">
    <source>
        <dbReference type="Proteomes" id="UP000093080"/>
    </source>
</evidence>
<dbReference type="PANTHER" id="PTHR11265:SF0">
    <property type="entry name" value="12S RRNA N4-METHYLCYTIDINE METHYLTRANSFERASE"/>
    <property type="match status" value="1"/>
</dbReference>
<dbReference type="InterPro" id="IPR023397">
    <property type="entry name" value="SAM-dep_MeTrfase_MraW_recog"/>
</dbReference>
<keyword evidence="2 6" id="KW-0698">rRNA processing</keyword>
<dbReference type="NCBIfam" id="TIGR00006">
    <property type="entry name" value="16S rRNA (cytosine(1402)-N(4))-methyltransferase RsmH"/>
    <property type="match status" value="1"/>
</dbReference>
<comment type="similarity">
    <text evidence="1 6">Belongs to the methyltransferase superfamily. RsmH family.</text>
</comment>
<dbReference type="GO" id="GO:0005737">
    <property type="term" value="C:cytoplasm"/>
    <property type="evidence" value="ECO:0007669"/>
    <property type="project" value="UniProtKB-SubCell"/>
</dbReference>
<dbReference type="EC" id="2.1.1.199" evidence="6"/>
<keyword evidence="4 6" id="KW-0808">Transferase</keyword>
<dbReference type="Gene3D" id="3.40.50.150">
    <property type="entry name" value="Vaccinia Virus protein VP39"/>
    <property type="match status" value="1"/>
</dbReference>
<organism evidence="7 8">
    <name type="scientific">Dissulfuribacter thermophilus</name>
    <dbReference type="NCBI Taxonomy" id="1156395"/>
    <lineage>
        <taxon>Bacteria</taxon>
        <taxon>Pseudomonadati</taxon>
        <taxon>Thermodesulfobacteriota</taxon>
        <taxon>Dissulfuribacteria</taxon>
        <taxon>Dissulfuribacterales</taxon>
        <taxon>Dissulfuribacteraceae</taxon>
        <taxon>Dissulfuribacter</taxon>
    </lineage>
</organism>
<evidence type="ECO:0000256" key="2">
    <source>
        <dbReference type="ARBA" id="ARBA00022552"/>
    </source>
</evidence>
<dbReference type="EMBL" id="MAGO01000009">
    <property type="protein sequence ID" value="OCC14745.1"/>
    <property type="molecule type" value="Genomic_DNA"/>
</dbReference>
<comment type="catalytic activity">
    <reaction evidence="6">
        <text>cytidine(1402) in 16S rRNA + S-adenosyl-L-methionine = N(4)-methylcytidine(1402) in 16S rRNA + S-adenosyl-L-homocysteine + H(+)</text>
        <dbReference type="Rhea" id="RHEA:42928"/>
        <dbReference type="Rhea" id="RHEA-COMP:10286"/>
        <dbReference type="Rhea" id="RHEA-COMP:10287"/>
        <dbReference type="ChEBI" id="CHEBI:15378"/>
        <dbReference type="ChEBI" id="CHEBI:57856"/>
        <dbReference type="ChEBI" id="CHEBI:59789"/>
        <dbReference type="ChEBI" id="CHEBI:74506"/>
        <dbReference type="ChEBI" id="CHEBI:82748"/>
        <dbReference type="EC" id="2.1.1.199"/>
    </reaction>
</comment>
<sequence length="317" mass="35824">MNTVALSQIIQNKSNPEDLPHVPVMEEEVLRLLAEIRPRSVADGTCGAGGHAHTLLENVSSIERYFCIDWDKNALSIARKRLNSHKNRVEFVHSNFRHIPQLIPAYGISKLDAILLDLGLSTMHLTSSGRGFSFTKDEPLDMRMDDSEPTTALDLINNLSEAQLAALIREYGEEKWAKKIAGVVKDYCEHTSIPTSKGLAEAIKRAIPRRFHPKRIHPATRTFQALRIALNRELDNLKVALHDFPNILNEGGRFLVISFHSLEDRLVKHSFKNDPRMRPITKRPLRPTSQEITVNPKARSAKLRCAERISAEEVNNV</sequence>
<dbReference type="SUPFAM" id="SSF81799">
    <property type="entry name" value="Putative methyltransferase TM0872, insert domain"/>
    <property type="match status" value="1"/>
</dbReference>
<dbReference type="InterPro" id="IPR002903">
    <property type="entry name" value="RsmH"/>
</dbReference>
<reference evidence="7 8" key="1">
    <citation type="submission" date="2016-06" db="EMBL/GenBank/DDBJ databases">
        <title>Respiratory ammonification of nitrate coupled to the oxidation of elemental sulfur in deep-sea autotrophic thermophilic bacteria.</title>
        <authorList>
            <person name="Slobodkina G.B."/>
            <person name="Mardanov A.V."/>
            <person name="Ravin N.V."/>
            <person name="Frolova A.A."/>
            <person name="Viryasiv M.B."/>
            <person name="Chernyh N.A."/>
            <person name="Bonch-Osmolovskaya E.A."/>
            <person name="Slobodkin A.I."/>
        </authorList>
    </citation>
    <scope>NUCLEOTIDE SEQUENCE [LARGE SCALE GENOMIC DNA]</scope>
    <source>
        <strain evidence="7 8">S69</strain>
    </source>
</reference>
<comment type="caution">
    <text evidence="7">The sequence shown here is derived from an EMBL/GenBank/DDBJ whole genome shotgun (WGS) entry which is preliminary data.</text>
</comment>
<dbReference type="SUPFAM" id="SSF53335">
    <property type="entry name" value="S-adenosyl-L-methionine-dependent methyltransferases"/>
    <property type="match status" value="1"/>
</dbReference>
<dbReference type="PANTHER" id="PTHR11265">
    <property type="entry name" value="S-ADENOSYL-METHYLTRANSFERASE MRAW"/>
    <property type="match status" value="1"/>
</dbReference>
<comment type="function">
    <text evidence="6">Specifically methylates the N4 position of cytidine in position 1402 (C1402) of 16S rRNA.</text>
</comment>
<dbReference type="PATRIC" id="fig|1156395.6.peg.1820"/>
<gene>
    <name evidence="6" type="primary">rsmH</name>
    <name evidence="7" type="ORF">DBT_1805</name>
</gene>
<name>A0A1B9F4J9_9BACT</name>
<keyword evidence="8" id="KW-1185">Reference proteome</keyword>
<feature type="binding site" evidence="6">
    <location>
        <position position="69"/>
    </location>
    <ligand>
        <name>S-adenosyl-L-methionine</name>
        <dbReference type="ChEBI" id="CHEBI:59789"/>
    </ligand>
</feature>
<keyword evidence="6" id="KW-0963">Cytoplasm</keyword>
<evidence type="ECO:0000256" key="6">
    <source>
        <dbReference type="HAMAP-Rule" id="MF_01007"/>
    </source>
</evidence>
<evidence type="ECO:0000256" key="4">
    <source>
        <dbReference type="ARBA" id="ARBA00022679"/>
    </source>
</evidence>
<dbReference type="RefSeq" id="WP_083186725.1">
    <property type="nucleotide sequence ID" value="NZ_MAGO01000009.1"/>
</dbReference>
<keyword evidence="5 6" id="KW-0949">S-adenosyl-L-methionine</keyword>
<dbReference type="GO" id="GO:0071424">
    <property type="term" value="F:rRNA (cytosine-N4-)-methyltransferase activity"/>
    <property type="evidence" value="ECO:0007669"/>
    <property type="project" value="UniProtKB-UniRule"/>
</dbReference>
<evidence type="ECO:0000256" key="3">
    <source>
        <dbReference type="ARBA" id="ARBA00022603"/>
    </source>
</evidence>
<dbReference type="InterPro" id="IPR029063">
    <property type="entry name" value="SAM-dependent_MTases_sf"/>
</dbReference>
<evidence type="ECO:0000256" key="5">
    <source>
        <dbReference type="ARBA" id="ARBA00022691"/>
    </source>
</evidence>
<dbReference type="Pfam" id="PF01795">
    <property type="entry name" value="Methyltransf_5"/>
    <property type="match status" value="1"/>
</dbReference>
<dbReference type="CDD" id="cd02440">
    <property type="entry name" value="AdoMet_MTases"/>
    <property type="match status" value="1"/>
</dbReference>
<proteinExistence type="inferred from homology"/>
<dbReference type="STRING" id="1156395.DBT_1805"/>
<feature type="binding site" evidence="6">
    <location>
        <position position="124"/>
    </location>
    <ligand>
        <name>S-adenosyl-L-methionine</name>
        <dbReference type="ChEBI" id="CHEBI:59789"/>
    </ligand>
</feature>
<accession>A0A1B9F4J9</accession>
<dbReference type="PIRSF" id="PIRSF004486">
    <property type="entry name" value="MraW"/>
    <property type="match status" value="1"/>
</dbReference>
<feature type="binding site" evidence="6">
    <location>
        <begin position="49"/>
        <end position="51"/>
    </location>
    <ligand>
        <name>S-adenosyl-L-methionine</name>
        <dbReference type="ChEBI" id="CHEBI:59789"/>
    </ligand>
</feature>
<feature type="binding site" evidence="6">
    <location>
        <position position="117"/>
    </location>
    <ligand>
        <name>S-adenosyl-L-methionine</name>
        <dbReference type="ChEBI" id="CHEBI:59789"/>
    </ligand>
</feature>
<keyword evidence="3 6" id="KW-0489">Methyltransferase</keyword>
<dbReference type="Gene3D" id="1.10.150.170">
    <property type="entry name" value="Putative methyltransferase TM0872, insert domain"/>
    <property type="match status" value="1"/>
</dbReference>
<evidence type="ECO:0000313" key="7">
    <source>
        <dbReference type="EMBL" id="OCC14745.1"/>
    </source>
</evidence>
<dbReference type="Proteomes" id="UP000093080">
    <property type="component" value="Unassembled WGS sequence"/>
</dbReference>
<comment type="subcellular location">
    <subcellularLocation>
        <location evidence="6">Cytoplasm</location>
    </subcellularLocation>
</comment>
<dbReference type="HAMAP" id="MF_01007">
    <property type="entry name" value="16SrRNA_methyltr_H"/>
    <property type="match status" value="1"/>
</dbReference>
<dbReference type="GO" id="GO:0070475">
    <property type="term" value="P:rRNA base methylation"/>
    <property type="evidence" value="ECO:0007669"/>
    <property type="project" value="UniProtKB-UniRule"/>
</dbReference>
<dbReference type="AlphaFoldDB" id="A0A1B9F4J9"/>
<dbReference type="OrthoDB" id="9806637at2"/>
<evidence type="ECO:0000256" key="1">
    <source>
        <dbReference type="ARBA" id="ARBA00010396"/>
    </source>
</evidence>
<protein>
    <recommendedName>
        <fullName evidence="6">Ribosomal RNA small subunit methyltransferase H</fullName>
        <ecNumber evidence="6">2.1.1.199</ecNumber>
    </recommendedName>
    <alternativeName>
        <fullName evidence="6">16S rRNA m(4)C1402 methyltransferase</fullName>
    </alternativeName>
    <alternativeName>
        <fullName evidence="6">rRNA (cytosine-N(4)-)-methyltransferase RsmH</fullName>
    </alternativeName>
</protein>
<feature type="binding site" evidence="6">
    <location>
        <position position="96"/>
    </location>
    <ligand>
        <name>S-adenosyl-L-methionine</name>
        <dbReference type="ChEBI" id="CHEBI:59789"/>
    </ligand>
</feature>